<feature type="transmembrane region" description="Helical" evidence="8">
    <location>
        <begin position="450"/>
        <end position="478"/>
    </location>
</feature>
<keyword evidence="4 8" id="KW-1133">Transmembrane helix</keyword>
<comment type="caution">
    <text evidence="10">The sequence shown here is derived from an EMBL/GenBank/DDBJ whole genome shotgun (WGS) entry which is preliminary data.</text>
</comment>
<keyword evidence="5" id="KW-0040">ANK repeat</keyword>
<dbReference type="SMART" id="SM00248">
    <property type="entry name" value="ANK"/>
    <property type="match status" value="5"/>
</dbReference>
<dbReference type="InterPro" id="IPR005821">
    <property type="entry name" value="Ion_trans_dom"/>
</dbReference>
<evidence type="ECO:0000256" key="8">
    <source>
        <dbReference type="SAM" id="Phobius"/>
    </source>
</evidence>
<feature type="compositionally biased region" description="Polar residues" evidence="7">
    <location>
        <begin position="30"/>
        <end position="42"/>
    </location>
</feature>
<dbReference type="OrthoDB" id="39446at2759"/>
<dbReference type="PANTHER" id="PTHR24153">
    <property type="entry name" value="ESPIN"/>
    <property type="match status" value="1"/>
</dbReference>
<feature type="region of interest" description="Disordered" evidence="7">
    <location>
        <begin position="1"/>
        <end position="50"/>
    </location>
</feature>
<evidence type="ECO:0000256" key="6">
    <source>
        <dbReference type="ARBA" id="ARBA00023136"/>
    </source>
</evidence>
<proteinExistence type="predicted"/>
<dbReference type="Pfam" id="PF00520">
    <property type="entry name" value="Ion_trans"/>
    <property type="match status" value="1"/>
</dbReference>
<reference evidence="10" key="1">
    <citation type="journal article" date="2021" name="Sci. Rep.">
        <title>Diploid genomic architecture of Nitzschia inconspicua, an elite biomass production diatom.</title>
        <authorList>
            <person name="Oliver A."/>
            <person name="Podell S."/>
            <person name="Pinowska A."/>
            <person name="Traller J.C."/>
            <person name="Smith S.R."/>
            <person name="McClure R."/>
            <person name="Beliaev A."/>
            <person name="Bohutskyi P."/>
            <person name="Hill E.A."/>
            <person name="Rabines A."/>
            <person name="Zheng H."/>
            <person name="Allen L.Z."/>
            <person name="Kuo A."/>
            <person name="Grigoriev I.V."/>
            <person name="Allen A.E."/>
            <person name="Hazlebeck D."/>
            <person name="Allen E.E."/>
        </authorList>
    </citation>
    <scope>NUCLEOTIDE SEQUENCE</scope>
    <source>
        <strain evidence="10">Hildebrandi</strain>
    </source>
</reference>
<dbReference type="GO" id="GO:0051015">
    <property type="term" value="F:actin filament binding"/>
    <property type="evidence" value="ECO:0007669"/>
    <property type="project" value="TreeGrafter"/>
</dbReference>
<dbReference type="Proteomes" id="UP000693970">
    <property type="component" value="Unassembled WGS sequence"/>
</dbReference>
<feature type="domain" description="Ion transport" evidence="9">
    <location>
        <begin position="375"/>
        <end position="664"/>
    </location>
</feature>
<evidence type="ECO:0000256" key="2">
    <source>
        <dbReference type="ARBA" id="ARBA00022692"/>
    </source>
</evidence>
<dbReference type="InterPro" id="IPR052420">
    <property type="entry name" value="Espin/Espin-like"/>
</dbReference>
<accession>A0A9K3LFF3</accession>
<dbReference type="GO" id="GO:0005216">
    <property type="term" value="F:monoatomic ion channel activity"/>
    <property type="evidence" value="ECO:0007669"/>
    <property type="project" value="InterPro"/>
</dbReference>
<dbReference type="InterPro" id="IPR002110">
    <property type="entry name" value="Ankyrin_rpt"/>
</dbReference>
<reference evidence="10" key="2">
    <citation type="submission" date="2021-04" db="EMBL/GenBank/DDBJ databases">
        <authorList>
            <person name="Podell S."/>
        </authorList>
    </citation>
    <scope>NUCLEOTIDE SEQUENCE</scope>
    <source>
        <strain evidence="10">Hildebrandi</strain>
    </source>
</reference>
<feature type="transmembrane region" description="Helical" evidence="8">
    <location>
        <begin position="375"/>
        <end position="398"/>
    </location>
</feature>
<feature type="transmembrane region" description="Helical" evidence="8">
    <location>
        <begin position="634"/>
        <end position="656"/>
    </location>
</feature>
<dbReference type="Pfam" id="PF13857">
    <property type="entry name" value="Ank_5"/>
    <property type="match status" value="1"/>
</dbReference>
<keyword evidence="3" id="KW-0677">Repeat</keyword>
<evidence type="ECO:0000256" key="1">
    <source>
        <dbReference type="ARBA" id="ARBA00004141"/>
    </source>
</evidence>
<evidence type="ECO:0000256" key="5">
    <source>
        <dbReference type="ARBA" id="ARBA00023043"/>
    </source>
</evidence>
<feature type="transmembrane region" description="Helical" evidence="8">
    <location>
        <begin position="498"/>
        <end position="518"/>
    </location>
</feature>
<dbReference type="GO" id="GO:0016020">
    <property type="term" value="C:membrane"/>
    <property type="evidence" value="ECO:0007669"/>
    <property type="project" value="UniProtKB-SubCell"/>
</dbReference>
<dbReference type="GO" id="GO:0005737">
    <property type="term" value="C:cytoplasm"/>
    <property type="evidence" value="ECO:0007669"/>
    <property type="project" value="TreeGrafter"/>
</dbReference>
<name>A0A9K3LFF3_9STRA</name>
<evidence type="ECO:0000256" key="3">
    <source>
        <dbReference type="ARBA" id="ARBA00022737"/>
    </source>
</evidence>
<organism evidence="10 11">
    <name type="scientific">Nitzschia inconspicua</name>
    <dbReference type="NCBI Taxonomy" id="303405"/>
    <lineage>
        <taxon>Eukaryota</taxon>
        <taxon>Sar</taxon>
        <taxon>Stramenopiles</taxon>
        <taxon>Ochrophyta</taxon>
        <taxon>Bacillariophyta</taxon>
        <taxon>Bacillariophyceae</taxon>
        <taxon>Bacillariophycidae</taxon>
        <taxon>Bacillariales</taxon>
        <taxon>Bacillariaceae</taxon>
        <taxon>Nitzschia</taxon>
    </lineage>
</organism>
<evidence type="ECO:0000256" key="4">
    <source>
        <dbReference type="ARBA" id="ARBA00022989"/>
    </source>
</evidence>
<gene>
    <name evidence="10" type="ORF">IV203_036137</name>
</gene>
<dbReference type="AlphaFoldDB" id="A0A9K3LFF3"/>
<evidence type="ECO:0000259" key="9">
    <source>
        <dbReference type="Pfam" id="PF00520"/>
    </source>
</evidence>
<comment type="subcellular location">
    <subcellularLocation>
        <location evidence="1">Membrane</location>
        <topology evidence="1">Multi-pass membrane protein</topology>
    </subcellularLocation>
</comment>
<dbReference type="PANTHER" id="PTHR24153:SF8">
    <property type="entry name" value="FORKED, ISOFORM F"/>
    <property type="match status" value="1"/>
</dbReference>
<dbReference type="GO" id="GO:0051017">
    <property type="term" value="P:actin filament bundle assembly"/>
    <property type="evidence" value="ECO:0007669"/>
    <property type="project" value="TreeGrafter"/>
</dbReference>
<sequence length="879" mass="98067">MSHHHTSDSRRNAAGIGGGGRTSRGRIGANVSSSNPYGSTFNNEDDGSPEGLYAILEQGVTRPEENMISTPEDMKRRRECIEATWDQVRRWLHRHESQQERSAAAYFRGQGDASPLHLICKINNPPTDVVNEIVEAAPETVAWVDNHGWLPLHHACANGASTDVLKILTNAYPEGKTAQDNNSRTPLHFYAFRNSENPIAMAANVGMLCDTGAAEISDHGGMLPIHYACAYGTSPAVLKVLADAYPGSVNAKENKGRTPMHLAMVNSPRDASPGVVAFLLECASTDAVNVRDKEGNLPLHLLTLGVKSIDATESENVNNVSECLKLYLAAKPYASPDFLAALQDLPGWLLDVAVVDPHVRDILNKKIIQRFPTSILMLDGIMYFALILCFEHATTNFIKQMELEYPLVPDLPESEDDVPNGYFPSLIILFIAATYFFLRELAQVVASLALGAFTSWLYDTTNWLDALVIVLVTYYSAIMTIENPLLQDEGDMNTEFEAFRAGAAVTKGVLWVAVIYFLKNTRVDFAVFLNGVFYVCKRLVAFLLAVLVILILFGQMFWVIYLETPVCPKCNPYNESECALDAGEDCTNDVCEATVLYGNFSHCEVGESFLKVYTMMAGEIGSETRYYGELSAQIIYVLYGFVVVILLSNVLIAIVTDSYEIVQNDRAAIVFWSNRLDFISEMDGIASVVQRRILCFGKNQTDGSRSVYKQEQASGAVSVESSFYPDGSREWFREAWKSIIGLFDENPYDDGDLRPENIEFWVTILYKALALLIIPLWLLIGFASVGILWPPQVREWLFVQKETVASRSELERKKLEKLRVIQNDMKILKTEIRKEMESDREAMFRMKAEVDAVQSEFLSDLQQVKELMTTLLDLGAVSN</sequence>
<feature type="transmembrane region" description="Helical" evidence="8">
    <location>
        <begin position="418"/>
        <end position="438"/>
    </location>
</feature>
<evidence type="ECO:0000313" key="11">
    <source>
        <dbReference type="Proteomes" id="UP000693970"/>
    </source>
</evidence>
<protein>
    <submittedName>
        <fullName evidence="10">Ankyrin repeat domain protein</fullName>
    </submittedName>
</protein>
<dbReference type="EMBL" id="JAGRRH010000013">
    <property type="protein sequence ID" value="KAG7361037.1"/>
    <property type="molecule type" value="Genomic_DNA"/>
</dbReference>
<evidence type="ECO:0000256" key="7">
    <source>
        <dbReference type="SAM" id="MobiDB-lite"/>
    </source>
</evidence>
<feature type="compositionally biased region" description="Basic and acidic residues" evidence="7">
    <location>
        <begin position="1"/>
        <end position="11"/>
    </location>
</feature>
<feature type="transmembrane region" description="Helical" evidence="8">
    <location>
        <begin position="764"/>
        <end position="789"/>
    </location>
</feature>
<keyword evidence="6 8" id="KW-0472">Membrane</keyword>
<keyword evidence="11" id="KW-1185">Reference proteome</keyword>
<keyword evidence="2 8" id="KW-0812">Transmembrane</keyword>
<evidence type="ECO:0000313" key="10">
    <source>
        <dbReference type="EMBL" id="KAG7361037.1"/>
    </source>
</evidence>
<feature type="transmembrane region" description="Helical" evidence="8">
    <location>
        <begin position="539"/>
        <end position="561"/>
    </location>
</feature>